<accession>A0A1M8A760</accession>
<keyword evidence="3" id="KW-1185">Reference proteome</keyword>
<evidence type="ECO:0000313" key="3">
    <source>
        <dbReference type="Proteomes" id="UP000186303"/>
    </source>
</evidence>
<dbReference type="OrthoDB" id="10412704at2759"/>
<gene>
    <name evidence="2" type="ORF">MSYG_2550</name>
</gene>
<evidence type="ECO:0000256" key="1">
    <source>
        <dbReference type="SAM" id="MobiDB-lite"/>
    </source>
</evidence>
<dbReference type="EMBL" id="LT671824">
    <property type="protein sequence ID" value="SHO78208.1"/>
    <property type="molecule type" value="Genomic_DNA"/>
</dbReference>
<dbReference type="VEuPathDB" id="FungiDB:MSYG_2550"/>
<organism evidence="2 3">
    <name type="scientific">Malassezia sympodialis (strain ATCC 42132)</name>
    <name type="common">Atopic eczema-associated yeast</name>
    <dbReference type="NCBI Taxonomy" id="1230383"/>
    <lineage>
        <taxon>Eukaryota</taxon>
        <taxon>Fungi</taxon>
        <taxon>Dikarya</taxon>
        <taxon>Basidiomycota</taxon>
        <taxon>Ustilaginomycotina</taxon>
        <taxon>Malasseziomycetes</taxon>
        <taxon>Malasseziales</taxon>
        <taxon>Malasseziaceae</taxon>
        <taxon>Malassezia</taxon>
    </lineage>
</organism>
<protein>
    <submittedName>
        <fullName evidence="2">Uncharacterized protein</fullName>
    </submittedName>
</protein>
<feature type="compositionally biased region" description="Basic and acidic residues" evidence="1">
    <location>
        <begin position="55"/>
        <end position="68"/>
    </location>
</feature>
<reference evidence="3" key="1">
    <citation type="journal article" date="2017" name="Nucleic Acids Res.">
        <title>Proteogenomics produces comprehensive and highly accurate protein-coding gene annotation in a complete genome assembly of Malassezia sympodialis.</title>
        <authorList>
            <person name="Zhu Y."/>
            <person name="Engstroem P.G."/>
            <person name="Tellgren-Roth C."/>
            <person name="Baudo C.D."/>
            <person name="Kennell J.C."/>
            <person name="Sun S."/>
            <person name="Billmyre R.B."/>
            <person name="Schroeder M.S."/>
            <person name="Andersson A."/>
            <person name="Holm T."/>
            <person name="Sigurgeirsson B."/>
            <person name="Wu G."/>
            <person name="Sankaranarayanan S.R."/>
            <person name="Siddharthan R."/>
            <person name="Sanyal K."/>
            <person name="Lundeberg J."/>
            <person name="Nystedt B."/>
            <person name="Boekhout T."/>
            <person name="Dawson T.L. Jr."/>
            <person name="Heitman J."/>
            <person name="Scheynius A."/>
            <person name="Lehtioe J."/>
        </authorList>
    </citation>
    <scope>NUCLEOTIDE SEQUENCE [LARGE SCALE GENOMIC DNA]</scope>
    <source>
        <strain evidence="3">ATCC 42132</strain>
    </source>
</reference>
<dbReference type="Proteomes" id="UP000186303">
    <property type="component" value="Chromosome 4"/>
</dbReference>
<feature type="region of interest" description="Disordered" evidence="1">
    <location>
        <begin position="55"/>
        <end position="81"/>
    </location>
</feature>
<proteinExistence type="predicted"/>
<name>A0A1M8A760_MALS4</name>
<evidence type="ECO:0000313" key="2">
    <source>
        <dbReference type="EMBL" id="SHO78208.1"/>
    </source>
</evidence>
<sequence length="81" mass="9066">MFGVLVRRQFSVSSRILGVPRQSKPRSNKSGPNPLAFLILGALSFGALTYIVKARESDPEKESREKRIPYPNPLVPTLKKE</sequence>
<dbReference type="AlphaFoldDB" id="A0A1M8A760"/>